<protein>
    <submittedName>
        <fullName evidence="6">Substrate-binding domain-containing protein</fullName>
    </submittedName>
</protein>
<dbReference type="Proteomes" id="UP000665020">
    <property type="component" value="Chromosome"/>
</dbReference>
<evidence type="ECO:0000256" key="2">
    <source>
        <dbReference type="ARBA" id="ARBA00007639"/>
    </source>
</evidence>
<evidence type="ECO:0000313" key="7">
    <source>
        <dbReference type="Proteomes" id="UP000665020"/>
    </source>
</evidence>
<organism evidence="6 7">
    <name type="scientific">Iocasia fonsfrigidae</name>
    <dbReference type="NCBI Taxonomy" id="2682810"/>
    <lineage>
        <taxon>Bacteria</taxon>
        <taxon>Bacillati</taxon>
        <taxon>Bacillota</taxon>
        <taxon>Clostridia</taxon>
        <taxon>Halanaerobiales</taxon>
        <taxon>Halanaerobiaceae</taxon>
        <taxon>Iocasia</taxon>
    </lineage>
</organism>
<comment type="subcellular location">
    <subcellularLocation>
        <location evidence="1">Cell envelope</location>
    </subcellularLocation>
</comment>
<dbReference type="RefSeq" id="WP_230867607.1">
    <property type="nucleotide sequence ID" value="NZ_CP046640.1"/>
</dbReference>
<proteinExistence type="inferred from homology"/>
<dbReference type="AlphaFoldDB" id="A0A8A7KGK2"/>
<dbReference type="EMBL" id="CP046640">
    <property type="protein sequence ID" value="QTL99215.1"/>
    <property type="molecule type" value="Genomic_DNA"/>
</dbReference>
<dbReference type="SUPFAM" id="SSF53822">
    <property type="entry name" value="Periplasmic binding protein-like I"/>
    <property type="match status" value="1"/>
</dbReference>
<comment type="similarity">
    <text evidence="2">Belongs to the bacterial solute-binding protein 2 family.</text>
</comment>
<evidence type="ECO:0000313" key="6">
    <source>
        <dbReference type="EMBL" id="QTL99215.1"/>
    </source>
</evidence>
<keyword evidence="7" id="KW-1185">Reference proteome</keyword>
<dbReference type="InterPro" id="IPR025997">
    <property type="entry name" value="SBP_2_dom"/>
</dbReference>
<accession>A0A8A7KGK2</accession>
<dbReference type="GO" id="GO:0030246">
    <property type="term" value="F:carbohydrate binding"/>
    <property type="evidence" value="ECO:0007669"/>
    <property type="project" value="UniProtKB-ARBA"/>
</dbReference>
<name>A0A8A7KGK2_9FIRM</name>
<evidence type="ECO:0000259" key="5">
    <source>
        <dbReference type="Pfam" id="PF13407"/>
    </source>
</evidence>
<dbReference type="GO" id="GO:0030313">
    <property type="term" value="C:cell envelope"/>
    <property type="evidence" value="ECO:0007669"/>
    <property type="project" value="UniProtKB-SubCell"/>
</dbReference>
<dbReference type="PANTHER" id="PTHR46847:SF1">
    <property type="entry name" value="D-ALLOSE-BINDING PERIPLASMIC PROTEIN-RELATED"/>
    <property type="match status" value="1"/>
</dbReference>
<sequence length="301" mass="32583">MGKKLFVVSVMLMTLIFSMSVVSMAEELVFGYAVQDLGNQYWVTVADGVKDKADELGIDVVVLDARTDSSRELSNVEDLIQKKVDAILLSPWDPGAAVSSVEAANRAGIPVFVLDIGVDAGEIETFIVSDNLEGGRIAGEYLADLIEEEGEAAHIQCQLGYKIPALRGEGFTEVMNEKGISIVAKQPADSQRAMGMTVMQNMLQAHPEIDVVFSENDEMALGAYEAVRAARLEDKVKIVGFDGTGDALESIKEGKLFGTVAQQPYKMGEMGVEAAVNFLNGEELPEVTYVPVRLITRDNVE</sequence>
<feature type="domain" description="Periplasmic binding protein" evidence="5">
    <location>
        <begin position="30"/>
        <end position="283"/>
    </location>
</feature>
<feature type="chain" id="PRO_5032360309" evidence="4">
    <location>
        <begin position="26"/>
        <end position="301"/>
    </location>
</feature>
<dbReference type="Gene3D" id="3.40.50.2300">
    <property type="match status" value="2"/>
</dbReference>
<dbReference type="InterPro" id="IPR028082">
    <property type="entry name" value="Peripla_BP_I"/>
</dbReference>
<keyword evidence="3 4" id="KW-0732">Signal</keyword>
<dbReference type="CDD" id="cd01536">
    <property type="entry name" value="PBP1_ABC_sugar_binding-like"/>
    <property type="match status" value="1"/>
</dbReference>
<reference evidence="6" key="1">
    <citation type="submission" date="2019-12" db="EMBL/GenBank/DDBJ databases">
        <authorList>
            <person name="zhang j."/>
            <person name="sun C.M."/>
        </authorList>
    </citation>
    <scope>NUCLEOTIDE SEQUENCE</scope>
    <source>
        <strain evidence="6">NS-1</strain>
    </source>
</reference>
<evidence type="ECO:0000256" key="1">
    <source>
        <dbReference type="ARBA" id="ARBA00004196"/>
    </source>
</evidence>
<dbReference type="Pfam" id="PF13407">
    <property type="entry name" value="Peripla_BP_4"/>
    <property type="match status" value="1"/>
</dbReference>
<dbReference type="KEGG" id="ifn:GM661_15250"/>
<evidence type="ECO:0000256" key="4">
    <source>
        <dbReference type="SAM" id="SignalP"/>
    </source>
</evidence>
<evidence type="ECO:0000256" key="3">
    <source>
        <dbReference type="ARBA" id="ARBA00022729"/>
    </source>
</evidence>
<feature type="signal peptide" evidence="4">
    <location>
        <begin position="1"/>
        <end position="25"/>
    </location>
</feature>
<dbReference type="PANTHER" id="PTHR46847">
    <property type="entry name" value="D-ALLOSE-BINDING PERIPLASMIC PROTEIN-RELATED"/>
    <property type="match status" value="1"/>
</dbReference>
<gene>
    <name evidence="6" type="ORF">GM661_15250</name>
</gene>